<feature type="region of interest" description="Disordered" evidence="1">
    <location>
        <begin position="1"/>
        <end position="40"/>
    </location>
</feature>
<evidence type="ECO:0000313" key="3">
    <source>
        <dbReference type="EMBL" id="KAK5974731.1"/>
    </source>
</evidence>
<dbReference type="Proteomes" id="UP001331761">
    <property type="component" value="Unassembled WGS sequence"/>
</dbReference>
<dbReference type="GO" id="GO:0003729">
    <property type="term" value="F:mRNA binding"/>
    <property type="evidence" value="ECO:0007669"/>
    <property type="project" value="TreeGrafter"/>
</dbReference>
<dbReference type="SUPFAM" id="SSF48371">
    <property type="entry name" value="ARM repeat"/>
    <property type="match status" value="1"/>
</dbReference>
<sequence>MSSAISRERGKGKPYTQDALNVGTGHHAGATTLPMGAPQPSFATPTIPNMPTPQQEYDMTSPTMCLPVGTTIHPMGYGMSFLQHGGHYVARPGNAPPTHMRAQPPQQYYPPQQMFVQQQQFYPGPQYSRQPGMDYDPHAATMSTMYMGQQITHPTPMAMQPPPQQVQQQQRNKNILTIQDPNTLEEVDLGARTDSAAESKKEEPKGKKDIDETEQKKSEVMRQFTRQLQERNEMDQAESTTATSLPSKPNSSRATTPVSNCHPHEEPKSTIPDDAPVTIETPAAEDSIHRDTTNENKASSREPTPAESIPEPVANVEESHKPVTVDVPAPPALSPSPVLAPTSDSEPAKEEPAVPEKEADVPDVKAEEAIEAPTSTALEFSATADDKEESSKISDVATAETVTESTVDQGSVVDVEAEDSSAEHVDTPDAPTPDTEEEERRKAEEEEERKRQRVIELDALLQSLSANPAEVDSENLIYGRAFLYCVRDIEKEFKRCPCPLSHDKIVKLGIDLSSMPKGSDNKKQHSFIPPWMNQSRQSNKPTNRPYGGRFSHNDHRGGKGGGNKKFPPSARPSIERNIERGVPLHKAENAWKPEKIRPEDLEKEEARIKLLLKNVRSLMNKITPTTKDDLIKEFLGYNVSSSQEQLASVINIIFDKAVEEPKFCPIYAEVCKQQVDKELKENSKLSLCRNALLNRAQETFVNKTWEEERNIRVKAIEEEEDPKKKLQLQVDLQEADNKFRRRKFGNITFIGQLYRQSLLSTKIVQWCLFDLIKHTHRNPETGKLPEPPFDEESLQCAIQLIESLGKQLDVSSPDFNGKEYLDQTLHHLECISNMTSNKIRFMIMNVVELRQSRWIPRKGIDQGPKKLAEIHNEIKREQMENQLQRDQYDRKLRTGGSTSQHGRNPPPPRNSLDNRFGPKGGDRRSIAASKAKQTPSSVQPKSVSLLLKGDNSLGGSNRKTWHQGSGGGGNSSTTEAAKAGWQKPGRDEIARKNSSIDERAPAQAATKSGSIGKTEATPEPDSEELKAMREDLYKKIGKEISGLLETYDEGDMKVDECVAEMFKMVDAEAYGHPTVNEVFSRFTEYAVEKVRKPLIPKLAHMLCVSLQNPETKSEALAGMARYCSLAVECEMWMDIPDIWSKLAELLVNAVYSDPNLIPGVRPSFKDFTNVFIEAAKDERKDRPYELLVLSLKRMAEMNAKVDSRDHATMSSFVYSEELPFLQDIDRERLENALRACRPDVPGFDDLYAVLHHH</sequence>
<evidence type="ECO:0000256" key="1">
    <source>
        <dbReference type="SAM" id="MobiDB-lite"/>
    </source>
</evidence>
<feature type="compositionally biased region" description="Basic and acidic residues" evidence="1">
    <location>
        <begin position="189"/>
        <end position="220"/>
    </location>
</feature>
<accession>A0AAN8IIF4</accession>
<dbReference type="InterPro" id="IPR003890">
    <property type="entry name" value="MIF4G-like_typ-3"/>
</dbReference>
<evidence type="ECO:0000313" key="4">
    <source>
        <dbReference type="Proteomes" id="UP001331761"/>
    </source>
</evidence>
<feature type="compositionally biased region" description="Low complexity" evidence="1">
    <location>
        <begin position="396"/>
        <end position="407"/>
    </location>
</feature>
<feature type="compositionally biased region" description="Basic and acidic residues" evidence="1">
    <location>
        <begin position="438"/>
        <end position="450"/>
    </location>
</feature>
<feature type="compositionally biased region" description="Polar residues" evidence="1">
    <location>
        <begin position="532"/>
        <end position="542"/>
    </location>
</feature>
<dbReference type="PANTHER" id="PTHR23253:SF78">
    <property type="entry name" value="EUKARYOTIC TRANSLATION INITIATION FACTOR 4G1, ISOFORM B-RELATED"/>
    <property type="match status" value="1"/>
</dbReference>
<reference evidence="3 4" key="1">
    <citation type="submission" date="2019-10" db="EMBL/GenBank/DDBJ databases">
        <title>Assembly and Annotation for the nematode Trichostrongylus colubriformis.</title>
        <authorList>
            <person name="Martin J."/>
        </authorList>
    </citation>
    <scope>NUCLEOTIDE SEQUENCE [LARGE SCALE GENOMIC DNA]</scope>
    <source>
        <strain evidence="3">G859</strain>
        <tissue evidence="3">Whole worm</tissue>
    </source>
</reference>
<dbReference type="GO" id="GO:0016281">
    <property type="term" value="C:eukaryotic translation initiation factor 4F complex"/>
    <property type="evidence" value="ECO:0007669"/>
    <property type="project" value="TreeGrafter"/>
</dbReference>
<dbReference type="EMBL" id="WIXE01013880">
    <property type="protein sequence ID" value="KAK5974731.1"/>
    <property type="molecule type" value="Genomic_DNA"/>
</dbReference>
<feature type="compositionally biased region" description="Basic and acidic residues" evidence="1">
    <location>
        <begin position="346"/>
        <end position="368"/>
    </location>
</feature>
<proteinExistence type="predicted"/>
<feature type="region of interest" description="Disordered" evidence="1">
    <location>
        <begin position="178"/>
        <end position="450"/>
    </location>
</feature>
<dbReference type="GO" id="GO:0003743">
    <property type="term" value="F:translation initiation factor activity"/>
    <property type="evidence" value="ECO:0007669"/>
    <property type="project" value="TreeGrafter"/>
</dbReference>
<evidence type="ECO:0000259" key="2">
    <source>
        <dbReference type="SMART" id="SM00543"/>
    </source>
</evidence>
<dbReference type="AlphaFoldDB" id="A0AAN8IIF4"/>
<feature type="region of interest" description="Disordered" evidence="1">
    <location>
        <begin position="516"/>
        <end position="572"/>
    </location>
</feature>
<feature type="compositionally biased region" description="Basic and acidic residues" evidence="1">
    <location>
        <begin position="1"/>
        <end position="11"/>
    </location>
</feature>
<feature type="compositionally biased region" description="Polar residues" evidence="1">
    <location>
        <begin position="237"/>
        <end position="259"/>
    </location>
</feature>
<feature type="compositionally biased region" description="Basic and acidic residues" evidence="1">
    <location>
        <begin position="286"/>
        <end position="300"/>
    </location>
</feature>
<dbReference type="SMART" id="SM00543">
    <property type="entry name" value="MIF4G"/>
    <property type="match status" value="1"/>
</dbReference>
<comment type="caution">
    <text evidence="3">The sequence shown here is derived from an EMBL/GenBank/DDBJ whole genome shotgun (WGS) entry which is preliminary data.</text>
</comment>
<protein>
    <recommendedName>
        <fullName evidence="2">MIF4G domain-containing protein</fullName>
    </recommendedName>
</protein>
<feature type="compositionally biased region" description="Polar residues" evidence="1">
    <location>
        <begin position="931"/>
        <end position="942"/>
    </location>
</feature>
<dbReference type="InterPro" id="IPR016024">
    <property type="entry name" value="ARM-type_fold"/>
</dbReference>
<dbReference type="Pfam" id="PF02854">
    <property type="entry name" value="MIF4G"/>
    <property type="match status" value="1"/>
</dbReference>
<dbReference type="PANTHER" id="PTHR23253">
    <property type="entry name" value="EUKARYOTIC TRANSLATION INITIATION FACTOR 4 GAMMA"/>
    <property type="match status" value="1"/>
</dbReference>
<keyword evidence="4" id="KW-1185">Reference proteome</keyword>
<dbReference type="Gene3D" id="1.25.40.180">
    <property type="match status" value="1"/>
</dbReference>
<feature type="region of interest" description="Disordered" evidence="1">
    <location>
        <begin position="892"/>
        <end position="1023"/>
    </location>
</feature>
<feature type="domain" description="MIF4G" evidence="2">
    <location>
        <begin position="612"/>
        <end position="853"/>
    </location>
</feature>
<feature type="compositionally biased region" description="Basic and acidic residues" evidence="1">
    <location>
        <begin position="984"/>
        <end position="1000"/>
    </location>
</feature>
<gene>
    <name evidence="3" type="ORF">GCK32_006654</name>
</gene>
<name>A0AAN8IIF4_TRICO</name>
<organism evidence="3 4">
    <name type="scientific">Trichostrongylus colubriformis</name>
    <name type="common">Black scour worm</name>
    <dbReference type="NCBI Taxonomy" id="6319"/>
    <lineage>
        <taxon>Eukaryota</taxon>
        <taxon>Metazoa</taxon>
        <taxon>Ecdysozoa</taxon>
        <taxon>Nematoda</taxon>
        <taxon>Chromadorea</taxon>
        <taxon>Rhabditida</taxon>
        <taxon>Rhabditina</taxon>
        <taxon>Rhabditomorpha</taxon>
        <taxon>Strongyloidea</taxon>
        <taxon>Trichostrongylidae</taxon>
        <taxon>Trichostrongylus</taxon>
    </lineage>
</organism>